<evidence type="ECO:0000313" key="2">
    <source>
        <dbReference type="Proteomes" id="UP001499852"/>
    </source>
</evidence>
<dbReference type="SUPFAM" id="SSF46785">
    <property type="entry name" value="Winged helix' DNA-binding domain"/>
    <property type="match status" value="1"/>
</dbReference>
<evidence type="ECO:0000313" key="1">
    <source>
        <dbReference type="EMBL" id="GAA5142147.1"/>
    </source>
</evidence>
<dbReference type="Gene3D" id="3.40.50.300">
    <property type="entry name" value="P-loop containing nucleotide triphosphate hydrolases"/>
    <property type="match status" value="1"/>
</dbReference>
<dbReference type="InterPro" id="IPR036390">
    <property type="entry name" value="WH_DNA-bd_sf"/>
</dbReference>
<dbReference type="InterPro" id="IPR027417">
    <property type="entry name" value="P-loop_NTPase"/>
</dbReference>
<gene>
    <name evidence="1" type="ORF">GCM10023213_27570</name>
</gene>
<comment type="caution">
    <text evidence="1">The sequence shown here is derived from an EMBL/GenBank/DDBJ whole genome shotgun (WGS) entry which is preliminary data.</text>
</comment>
<keyword evidence="2" id="KW-1185">Reference proteome</keyword>
<sequence>MNLILPFDPATMSVPLPAQAAQASRAAATPAPSRRGPAWDVTELSPLPPDFSADLLNGLEVQELQLPARPALLGDWLKQGDLGYLFAPRGAGKSWMSMLIARAVAAGSPLGEWQAGQQPRPVYYFDAEMNLPDVQARMHSVGLFMLNFHLLSNEVVFKSRGHGINIASVEHQVSLSQCLQDGSLFIIDNLSTSQLGMAENDNDSFDAIRDWLLSLRHRAITVLIVHHAGRNGLMRGSSRREDMAHWILSLKEAGDPGQPAHRTTFSTEFTKCRNCTGTHARPLLWTLDTSTTPLTLGCESNEPQDAMLGYIRDGLTRSTELAEALGVHQATVSKWAGKLQREGKITISNRQYHLVN</sequence>
<dbReference type="Pfam" id="PF13481">
    <property type="entry name" value="AAA_25"/>
    <property type="match status" value="1"/>
</dbReference>
<dbReference type="SUPFAM" id="SSF52540">
    <property type="entry name" value="P-loop containing nucleoside triphosphate hydrolases"/>
    <property type="match status" value="1"/>
</dbReference>
<name>A0ABP9PB08_9BACT</name>
<dbReference type="Proteomes" id="UP001499852">
    <property type="component" value="Unassembled WGS sequence"/>
</dbReference>
<dbReference type="EMBL" id="BAABIA010000005">
    <property type="protein sequence ID" value="GAA5142147.1"/>
    <property type="molecule type" value="Genomic_DNA"/>
</dbReference>
<protein>
    <recommendedName>
        <fullName evidence="3">AAA domain-containing protein</fullName>
    </recommendedName>
</protein>
<proteinExistence type="predicted"/>
<accession>A0ABP9PB08</accession>
<reference evidence="2" key="1">
    <citation type="journal article" date="2019" name="Int. J. Syst. Evol. Microbiol.">
        <title>The Global Catalogue of Microorganisms (GCM) 10K type strain sequencing project: providing services to taxonomists for standard genome sequencing and annotation.</title>
        <authorList>
            <consortium name="The Broad Institute Genomics Platform"/>
            <consortium name="The Broad Institute Genome Sequencing Center for Infectious Disease"/>
            <person name="Wu L."/>
            <person name="Ma J."/>
        </authorList>
    </citation>
    <scope>NUCLEOTIDE SEQUENCE [LARGE SCALE GENOMIC DNA]</scope>
    <source>
        <strain evidence="2">JCM 18053</strain>
    </source>
</reference>
<organism evidence="1 2">
    <name type="scientific">Prosthecobacter algae</name>
    <dbReference type="NCBI Taxonomy" id="1144682"/>
    <lineage>
        <taxon>Bacteria</taxon>
        <taxon>Pseudomonadati</taxon>
        <taxon>Verrucomicrobiota</taxon>
        <taxon>Verrucomicrobiia</taxon>
        <taxon>Verrucomicrobiales</taxon>
        <taxon>Verrucomicrobiaceae</taxon>
        <taxon>Prosthecobacter</taxon>
    </lineage>
</organism>
<dbReference type="RefSeq" id="WP_345736953.1">
    <property type="nucleotide sequence ID" value="NZ_BAABIA010000005.1"/>
</dbReference>
<evidence type="ECO:0008006" key="3">
    <source>
        <dbReference type="Google" id="ProtNLM"/>
    </source>
</evidence>